<dbReference type="InterPro" id="IPR001466">
    <property type="entry name" value="Beta-lactam-related"/>
</dbReference>
<accession>A0A1V0UY55</accession>
<evidence type="ECO:0000259" key="2">
    <source>
        <dbReference type="Pfam" id="PF11954"/>
    </source>
</evidence>
<proteinExistence type="predicted"/>
<dbReference type="Gene3D" id="2.40.128.600">
    <property type="match status" value="1"/>
</dbReference>
<reference evidence="3 4" key="1">
    <citation type="submission" date="2017-03" db="EMBL/GenBank/DDBJ databases">
        <title>Paenibacillus larvae genome sequencing.</title>
        <authorList>
            <person name="Dingman D.W."/>
        </authorList>
    </citation>
    <scope>NUCLEOTIDE SEQUENCE [LARGE SCALE GENOMIC DNA]</scope>
    <source>
        <strain evidence="3 4">SAG 10367</strain>
    </source>
</reference>
<gene>
    <name evidence="3" type="ORF">B7C51_22660</name>
</gene>
<dbReference type="RefSeq" id="WP_083041319.1">
    <property type="nucleotide sequence ID" value="NZ_CP020557.1"/>
</dbReference>
<protein>
    <recommendedName>
        <fullName evidence="5">Penicillin-binding protein</fullName>
    </recommendedName>
</protein>
<evidence type="ECO:0000313" key="3">
    <source>
        <dbReference type="EMBL" id="ARF70049.1"/>
    </source>
</evidence>
<feature type="domain" description="Peptidase S12 Pab87-related C-terminal" evidence="2">
    <location>
        <begin position="384"/>
        <end position="467"/>
    </location>
</feature>
<feature type="domain" description="Beta-lactamase-related" evidence="1">
    <location>
        <begin position="16"/>
        <end position="334"/>
    </location>
</feature>
<sequence length="474" mass="54278">MTTNNCKTWMGLGEWIEARIREWSVPGLAVAVVQKDKVLYSSGFGYRNIEKKLPVNTDTIFGIGSSSKPFAATWLAMLVEEGLLDWDKPIKDYLPDFRMHDDLITDRITFRDILCHRTGMPNHQLLLVSPSLTEREQIDRLCYLEANEDFRKTWQYSNVMYTMLGFLVESITDTSWEEWTQKRILAPLGMQNTYLTLEEVKQTENYALPYVKVDGQNTEIPFSTDVAGTAGALQTSVADLAKWVAFQLNQGNAKENRLISKERLAETHFPNMITGPGKFPEIPFSTYGLGWFIDIFRGHRMIHHSGSIDGFYAHMSFMPDDNIGIVALVNRESTLLTDCIAYHIYDEWLGVKQVDWNERFKQKQKEIDDMVMVTDDLMSSVMEQPEPASLPLKDYTGVYEHPAYEKIEIIMNGDDLSMTFRTFKWELIHDKSNIFLSEAGLPVTFSVNPAGMAKSLQLPLEPTVQEIVFLKKKS</sequence>
<name>A0A1V0UY55_9BACL</name>
<dbReference type="Proteomes" id="UP000192727">
    <property type="component" value="Chromosome"/>
</dbReference>
<dbReference type="PANTHER" id="PTHR46825">
    <property type="entry name" value="D-ALANYL-D-ALANINE-CARBOXYPEPTIDASE/ENDOPEPTIDASE AMPH"/>
    <property type="match status" value="1"/>
</dbReference>
<evidence type="ECO:0000313" key="4">
    <source>
        <dbReference type="Proteomes" id="UP000192727"/>
    </source>
</evidence>
<dbReference type="InterPro" id="IPR012338">
    <property type="entry name" value="Beta-lactam/transpept-like"/>
</dbReference>
<dbReference type="Pfam" id="PF11954">
    <property type="entry name" value="DUF3471"/>
    <property type="match status" value="1"/>
</dbReference>
<dbReference type="AlphaFoldDB" id="A0A1V0UY55"/>
<dbReference type="PANTHER" id="PTHR46825:SF15">
    <property type="entry name" value="BETA-LACTAMASE-RELATED DOMAIN-CONTAINING PROTEIN"/>
    <property type="match status" value="1"/>
</dbReference>
<dbReference type="EMBL" id="CP020557">
    <property type="protein sequence ID" value="ARF70049.1"/>
    <property type="molecule type" value="Genomic_DNA"/>
</dbReference>
<dbReference type="InterPro" id="IPR050491">
    <property type="entry name" value="AmpC-like"/>
</dbReference>
<dbReference type="Gene3D" id="3.40.710.10">
    <property type="entry name" value="DD-peptidase/beta-lactamase superfamily"/>
    <property type="match status" value="1"/>
</dbReference>
<dbReference type="Pfam" id="PF00144">
    <property type="entry name" value="Beta-lactamase"/>
    <property type="match status" value="1"/>
</dbReference>
<dbReference type="InterPro" id="IPR021860">
    <property type="entry name" value="Peptidase_S12_Pab87-rel_C"/>
</dbReference>
<evidence type="ECO:0000259" key="1">
    <source>
        <dbReference type="Pfam" id="PF00144"/>
    </source>
</evidence>
<dbReference type="SUPFAM" id="SSF56601">
    <property type="entry name" value="beta-lactamase/transpeptidase-like"/>
    <property type="match status" value="1"/>
</dbReference>
<evidence type="ECO:0008006" key="5">
    <source>
        <dbReference type="Google" id="ProtNLM"/>
    </source>
</evidence>
<organism evidence="3 4">
    <name type="scientific">Paenibacillus larvae subsp. pulvifaciens</name>
    <dbReference type="NCBI Taxonomy" id="1477"/>
    <lineage>
        <taxon>Bacteria</taxon>
        <taxon>Bacillati</taxon>
        <taxon>Bacillota</taxon>
        <taxon>Bacilli</taxon>
        <taxon>Bacillales</taxon>
        <taxon>Paenibacillaceae</taxon>
        <taxon>Paenibacillus</taxon>
    </lineage>
</organism>